<feature type="transmembrane region" description="Helical" evidence="8">
    <location>
        <begin position="106"/>
        <end position="129"/>
    </location>
</feature>
<evidence type="ECO:0000256" key="7">
    <source>
        <dbReference type="SAM" id="MobiDB-lite"/>
    </source>
</evidence>
<feature type="region of interest" description="Disordered" evidence="7">
    <location>
        <begin position="280"/>
        <end position="328"/>
    </location>
</feature>
<feature type="transmembrane region" description="Helical" evidence="8">
    <location>
        <begin position="176"/>
        <end position="197"/>
    </location>
</feature>
<protein>
    <submittedName>
        <fullName evidence="9">Uncharacterized protein</fullName>
    </submittedName>
</protein>
<evidence type="ECO:0000256" key="2">
    <source>
        <dbReference type="ARBA" id="ARBA00008807"/>
    </source>
</evidence>
<keyword evidence="10" id="KW-1185">Reference proteome</keyword>
<comment type="similarity">
    <text evidence="2">Belongs to the oligopeptide OPT transporter family.</text>
</comment>
<reference evidence="9 10" key="1">
    <citation type="submission" date="2018-06" db="EMBL/GenBank/DDBJ databases">
        <title>Complete Genomes of Monosporascus.</title>
        <authorList>
            <person name="Robinson A.J."/>
            <person name="Natvig D.O."/>
        </authorList>
    </citation>
    <scope>NUCLEOTIDE SEQUENCE [LARGE SCALE GENOMIC DNA]</scope>
    <source>
        <strain evidence="9 10">CBS 609.92</strain>
    </source>
</reference>
<dbReference type="PANTHER" id="PTHR31645">
    <property type="entry name" value="OLIGOPEPTIDE TRANSPORTER YGL114W-RELATED"/>
    <property type="match status" value="1"/>
</dbReference>
<evidence type="ECO:0000256" key="4">
    <source>
        <dbReference type="ARBA" id="ARBA00022692"/>
    </source>
</evidence>
<accession>A0ABY0HCR2</accession>
<gene>
    <name evidence="9" type="ORF">DL762_002725</name>
</gene>
<sequence>MAITVLHEKDAVPVSDTAAPDREASYTEPASHLATDDPLKVEVDVSEQEPELEDIFKPLPPLPGVPAESDPLTFRAVITGIVLGSLVNAANVYLGLKTGFTFGASMFGAIFGYGFVKLLSTIFAGMPILGTPFGPQENSIIQAAAAGAGGLSGLSVAALPAMYHLNLLSDDPRDDYGHYMTLTFIGSFFGLFFAAPLRKFFIVNVARDLRLIFPTATATAFTIRSMHAIGSGAQEAMKEIKALGISFVFAFVLPATHYSTAMCTGAIIAHYWLKKTPRASRSTATPSPPASSPARASGASSTPLWPSVASAAPRWAPASRVRRDSAKL</sequence>
<keyword evidence="6 8" id="KW-0472">Membrane</keyword>
<evidence type="ECO:0000256" key="8">
    <source>
        <dbReference type="SAM" id="Phobius"/>
    </source>
</evidence>
<comment type="subcellular location">
    <subcellularLocation>
        <location evidence="1">Membrane</location>
        <topology evidence="1">Multi-pass membrane protein</topology>
    </subcellularLocation>
</comment>
<evidence type="ECO:0000256" key="5">
    <source>
        <dbReference type="ARBA" id="ARBA00022989"/>
    </source>
</evidence>
<evidence type="ECO:0000313" key="9">
    <source>
        <dbReference type="EMBL" id="RYO90395.1"/>
    </source>
</evidence>
<dbReference type="InterPro" id="IPR004813">
    <property type="entry name" value="OPT"/>
</dbReference>
<dbReference type="PANTHER" id="PTHR31645:SF3">
    <property type="entry name" value="OLIGOPEPTIDE TRANSPORTER"/>
    <property type="match status" value="1"/>
</dbReference>
<dbReference type="InterPro" id="IPR045035">
    <property type="entry name" value="YSL-like"/>
</dbReference>
<feature type="transmembrane region" description="Helical" evidence="8">
    <location>
        <begin position="209"/>
        <end position="227"/>
    </location>
</feature>
<organism evidence="9 10">
    <name type="scientific">Monosporascus cannonballus</name>
    <dbReference type="NCBI Taxonomy" id="155416"/>
    <lineage>
        <taxon>Eukaryota</taxon>
        <taxon>Fungi</taxon>
        <taxon>Dikarya</taxon>
        <taxon>Ascomycota</taxon>
        <taxon>Pezizomycotina</taxon>
        <taxon>Sordariomycetes</taxon>
        <taxon>Xylariomycetidae</taxon>
        <taxon>Xylariales</taxon>
        <taxon>Xylariales incertae sedis</taxon>
        <taxon>Monosporascus</taxon>
    </lineage>
</organism>
<evidence type="ECO:0000256" key="6">
    <source>
        <dbReference type="ARBA" id="ARBA00023136"/>
    </source>
</evidence>
<keyword evidence="3" id="KW-0813">Transport</keyword>
<dbReference type="EMBL" id="QJNS01000057">
    <property type="protein sequence ID" value="RYO90395.1"/>
    <property type="molecule type" value="Genomic_DNA"/>
</dbReference>
<name>A0ABY0HCR2_9PEZI</name>
<evidence type="ECO:0000256" key="1">
    <source>
        <dbReference type="ARBA" id="ARBA00004141"/>
    </source>
</evidence>
<feature type="transmembrane region" description="Helical" evidence="8">
    <location>
        <begin position="141"/>
        <end position="164"/>
    </location>
</feature>
<feature type="transmembrane region" description="Helical" evidence="8">
    <location>
        <begin position="72"/>
        <end position="94"/>
    </location>
</feature>
<feature type="compositionally biased region" description="Low complexity" evidence="7">
    <location>
        <begin position="292"/>
        <end position="319"/>
    </location>
</feature>
<dbReference type="Proteomes" id="UP000294003">
    <property type="component" value="Unassembled WGS sequence"/>
</dbReference>
<evidence type="ECO:0000313" key="10">
    <source>
        <dbReference type="Proteomes" id="UP000294003"/>
    </source>
</evidence>
<evidence type="ECO:0000256" key="3">
    <source>
        <dbReference type="ARBA" id="ARBA00022448"/>
    </source>
</evidence>
<feature type="transmembrane region" description="Helical" evidence="8">
    <location>
        <begin position="247"/>
        <end position="273"/>
    </location>
</feature>
<proteinExistence type="inferred from homology"/>
<dbReference type="Pfam" id="PF03169">
    <property type="entry name" value="OPT"/>
    <property type="match status" value="1"/>
</dbReference>
<keyword evidence="4 8" id="KW-0812">Transmembrane</keyword>
<comment type="caution">
    <text evidence="9">The sequence shown here is derived from an EMBL/GenBank/DDBJ whole genome shotgun (WGS) entry which is preliminary data.</text>
</comment>
<keyword evidence="5 8" id="KW-1133">Transmembrane helix</keyword>